<comment type="subcellular location">
    <subcellularLocation>
        <location evidence="1 7">Cell membrane</location>
        <topology evidence="1 7">Multi-pass membrane protein</topology>
    </subcellularLocation>
</comment>
<evidence type="ECO:0000256" key="2">
    <source>
        <dbReference type="ARBA" id="ARBA00022448"/>
    </source>
</evidence>
<feature type="transmembrane region" description="Helical" evidence="7">
    <location>
        <begin position="408"/>
        <end position="425"/>
    </location>
</feature>
<feature type="transmembrane region" description="Helical" evidence="7">
    <location>
        <begin position="454"/>
        <end position="482"/>
    </location>
</feature>
<sequence length="731" mass="78907">MGADNRRLNWVLGGAALSLLLLPWYKIRGGFFGFDWLGDLASKPDLWPGLLQAFLGRWQLWPILLLMGGAAWLRFGMASGNRRGRWLIRIGILGLIWMIVEGLSVGMRGWNWGLLDATFGEVSGQPAFGAGALILAVVFTCLISFGAAERGALKGDAFILTSIAMLILLVSTFVLYPILSIFTGAFQDFDGSFTSEGVRRNIVDPKIWSLSCLTGGYCGVAWRTFFLAICTATTTTLLGLAFALVATRTRFPFKKSLRLLTVLPIITPPFVVGLALIMLLGRSGTLTQLIETATGWELGRWIYGLTGIWLAQVLSFTPIAFLVLIGVVEGVSPSMEEASQTLRAGRWRTFRKVSLPLMAPGLANAFLIGFIESMADFGNPLVLGGSGGVLSTEIFFSVVGAQNDPSRAAVLAGVLLFFTLSAFLAQRLWLSGRSFATVGGKGDGGNHALLPARVAWPVISVVTLWSLFTIVVYTMILFGGFVKLWGLDHSLTFEHYIRAFGVSFDGGLRWTGVAWDSFWTTMTIALIAAPLTAAVGLLTGWLIARQKFPGKAVFEFALMMSFAIPGTVIGISYIMAFNLPPIQMTGTALILVVCFVFRNMPVGVRGSVAAMAQLDGSLDEASLTLGANSGRTLRRVILPLLRPAIMAALVYSFVRAITSISAVIFLVSAKYNMATAYIVGLVENGQYGVAIAYSSVLIVVMITVIAGFQLLVGERRLRRRPTPPVAKEATV</sequence>
<dbReference type="CDD" id="cd06261">
    <property type="entry name" value="TM_PBP2"/>
    <property type="match status" value="2"/>
</dbReference>
<dbReference type="OrthoDB" id="7056428at2"/>
<keyword evidence="3" id="KW-1003">Cell membrane</keyword>
<keyword evidence="4 7" id="KW-0812">Transmembrane</keyword>
<dbReference type="InterPro" id="IPR035906">
    <property type="entry name" value="MetI-like_sf"/>
</dbReference>
<feature type="transmembrane region" description="Helical" evidence="7">
    <location>
        <begin position="687"/>
        <end position="712"/>
    </location>
</feature>
<feature type="transmembrane region" description="Helical" evidence="7">
    <location>
        <begin position="7"/>
        <end position="25"/>
    </location>
</feature>
<evidence type="ECO:0000259" key="8">
    <source>
        <dbReference type="PROSITE" id="PS50928"/>
    </source>
</evidence>
<dbReference type="SUPFAM" id="SSF161098">
    <property type="entry name" value="MetI-like"/>
    <property type="match status" value="2"/>
</dbReference>
<feature type="transmembrane region" description="Helical" evidence="7">
    <location>
        <begin position="259"/>
        <end position="281"/>
    </location>
</feature>
<dbReference type="KEGG" id="paro:CUV01_06245"/>
<dbReference type="Proteomes" id="UP000233742">
    <property type="component" value="Chromosome"/>
</dbReference>
<dbReference type="PROSITE" id="PS50928">
    <property type="entry name" value="ABC_TM1"/>
    <property type="match status" value="2"/>
</dbReference>
<comment type="similarity">
    <text evidence="7">Belongs to the binding-protein-dependent transport system permease family.</text>
</comment>
<keyword evidence="5 7" id="KW-1133">Transmembrane helix</keyword>
<dbReference type="InterPro" id="IPR000515">
    <property type="entry name" value="MetI-like"/>
</dbReference>
<evidence type="ECO:0000313" key="9">
    <source>
        <dbReference type="EMBL" id="AUH33044.1"/>
    </source>
</evidence>
<dbReference type="EMBL" id="CP025408">
    <property type="protein sequence ID" value="AUH33044.1"/>
    <property type="molecule type" value="Genomic_DNA"/>
</dbReference>
<feature type="transmembrane region" description="Helical" evidence="7">
    <location>
        <begin position="301"/>
        <end position="332"/>
    </location>
</feature>
<dbReference type="PANTHER" id="PTHR30183:SF7">
    <property type="entry name" value="FERRIC TRANSPORT SYSTEM PERMEASE PROTEIN FBPB 1-RELATED"/>
    <property type="match status" value="1"/>
</dbReference>
<feature type="transmembrane region" description="Helical" evidence="7">
    <location>
        <begin position="353"/>
        <end position="371"/>
    </location>
</feature>
<feature type="transmembrane region" description="Helical" evidence="7">
    <location>
        <begin position="58"/>
        <end position="75"/>
    </location>
</feature>
<feature type="transmembrane region" description="Helical" evidence="7">
    <location>
        <begin position="127"/>
        <end position="145"/>
    </location>
</feature>
<feature type="domain" description="ABC transmembrane type-1" evidence="8">
    <location>
        <begin position="518"/>
        <end position="708"/>
    </location>
</feature>
<keyword evidence="10" id="KW-1185">Reference proteome</keyword>
<dbReference type="Pfam" id="PF00528">
    <property type="entry name" value="BPD_transp_1"/>
    <property type="match status" value="2"/>
</dbReference>
<feature type="transmembrane region" description="Helical" evidence="7">
    <location>
        <begin position="518"/>
        <end position="544"/>
    </location>
</feature>
<dbReference type="PANTHER" id="PTHR30183">
    <property type="entry name" value="MOLYBDENUM TRANSPORT SYSTEM PERMEASE PROTEIN MODB"/>
    <property type="match status" value="1"/>
</dbReference>
<keyword evidence="6 7" id="KW-0472">Membrane</keyword>
<evidence type="ECO:0000313" key="10">
    <source>
        <dbReference type="Proteomes" id="UP000233742"/>
    </source>
</evidence>
<accession>A0A2K9EUW9</accession>
<protein>
    <submittedName>
        <fullName evidence="9">Iron ABC transporter permease</fullName>
    </submittedName>
</protein>
<evidence type="ECO:0000256" key="3">
    <source>
        <dbReference type="ARBA" id="ARBA00022475"/>
    </source>
</evidence>
<feature type="domain" description="ABC transmembrane type-1" evidence="8">
    <location>
        <begin position="221"/>
        <end position="426"/>
    </location>
</feature>
<keyword evidence="2 7" id="KW-0813">Transport</keyword>
<dbReference type="Gene3D" id="1.10.3720.10">
    <property type="entry name" value="MetI-like"/>
    <property type="match status" value="2"/>
</dbReference>
<name>A0A2K9EUW9_9RHOB</name>
<evidence type="ECO:0000256" key="1">
    <source>
        <dbReference type="ARBA" id="ARBA00004651"/>
    </source>
</evidence>
<gene>
    <name evidence="9" type="ORF">CUV01_06245</name>
</gene>
<dbReference type="GO" id="GO:0005886">
    <property type="term" value="C:plasma membrane"/>
    <property type="evidence" value="ECO:0007669"/>
    <property type="project" value="UniProtKB-SubCell"/>
</dbReference>
<feature type="transmembrane region" description="Helical" evidence="7">
    <location>
        <begin position="87"/>
        <end position="107"/>
    </location>
</feature>
<feature type="transmembrane region" description="Helical" evidence="7">
    <location>
        <begin position="556"/>
        <end position="575"/>
    </location>
</feature>
<evidence type="ECO:0000256" key="5">
    <source>
        <dbReference type="ARBA" id="ARBA00022989"/>
    </source>
</evidence>
<dbReference type="GO" id="GO:0055085">
    <property type="term" value="P:transmembrane transport"/>
    <property type="evidence" value="ECO:0007669"/>
    <property type="project" value="InterPro"/>
</dbReference>
<organism evidence="9 10">
    <name type="scientific">Paracoccus tegillarcae</name>
    <dbReference type="NCBI Taxonomy" id="1529068"/>
    <lineage>
        <taxon>Bacteria</taxon>
        <taxon>Pseudomonadati</taxon>
        <taxon>Pseudomonadota</taxon>
        <taxon>Alphaproteobacteria</taxon>
        <taxon>Rhodobacterales</taxon>
        <taxon>Paracoccaceae</taxon>
        <taxon>Paracoccus</taxon>
    </lineage>
</organism>
<evidence type="ECO:0000256" key="4">
    <source>
        <dbReference type="ARBA" id="ARBA00022692"/>
    </source>
</evidence>
<feature type="transmembrane region" description="Helical" evidence="7">
    <location>
        <begin position="157"/>
        <end position="179"/>
    </location>
</feature>
<dbReference type="RefSeq" id="WP_101459717.1">
    <property type="nucleotide sequence ID" value="NZ_CP025408.1"/>
</dbReference>
<dbReference type="AlphaFoldDB" id="A0A2K9EUW9"/>
<feature type="transmembrane region" description="Helical" evidence="7">
    <location>
        <begin position="225"/>
        <end position="247"/>
    </location>
</feature>
<feature type="transmembrane region" description="Helical" evidence="7">
    <location>
        <begin position="644"/>
        <end position="667"/>
    </location>
</feature>
<reference evidence="9 10" key="1">
    <citation type="submission" date="2017-12" db="EMBL/GenBank/DDBJ databases">
        <authorList>
            <person name="Hurst M.R.H."/>
        </authorList>
    </citation>
    <scope>NUCLEOTIDE SEQUENCE [LARGE SCALE GENOMIC DNA]</scope>
    <source>
        <strain evidence="9 10">BM15</strain>
    </source>
</reference>
<feature type="transmembrane region" description="Helical" evidence="7">
    <location>
        <begin position="581"/>
        <end position="597"/>
    </location>
</feature>
<proteinExistence type="inferred from homology"/>
<evidence type="ECO:0000256" key="7">
    <source>
        <dbReference type="RuleBase" id="RU363032"/>
    </source>
</evidence>
<evidence type="ECO:0000256" key="6">
    <source>
        <dbReference type="ARBA" id="ARBA00023136"/>
    </source>
</evidence>